<evidence type="ECO:0000313" key="3">
    <source>
        <dbReference type="EMBL" id="KAI5068840.1"/>
    </source>
</evidence>
<dbReference type="PANTHER" id="PTHR24015:SF548">
    <property type="entry name" value="OS08G0340900 PROTEIN"/>
    <property type="match status" value="1"/>
</dbReference>
<evidence type="ECO:0000256" key="1">
    <source>
        <dbReference type="ARBA" id="ARBA00022737"/>
    </source>
</evidence>
<dbReference type="NCBIfam" id="TIGR00756">
    <property type="entry name" value="PPR"/>
    <property type="match status" value="2"/>
</dbReference>
<proteinExistence type="predicted"/>
<dbReference type="Proteomes" id="UP000886520">
    <property type="component" value="Chromosome 16"/>
</dbReference>
<dbReference type="Gene3D" id="1.25.40.10">
    <property type="entry name" value="Tetratricopeptide repeat domain"/>
    <property type="match status" value="4"/>
</dbReference>
<dbReference type="FunFam" id="1.25.40.10:FF:000073">
    <property type="entry name" value="Pentatricopeptide repeat-containing protein chloroplastic"/>
    <property type="match status" value="1"/>
</dbReference>
<evidence type="ECO:0000313" key="4">
    <source>
        <dbReference type="Proteomes" id="UP000886520"/>
    </source>
</evidence>
<dbReference type="FunFam" id="1.25.40.10:FF:000344">
    <property type="entry name" value="Pentatricopeptide repeat-containing protein"/>
    <property type="match status" value="1"/>
</dbReference>
<dbReference type="OrthoDB" id="185373at2759"/>
<feature type="repeat" description="PPR" evidence="2">
    <location>
        <begin position="319"/>
        <end position="353"/>
    </location>
</feature>
<dbReference type="PANTHER" id="PTHR24015">
    <property type="entry name" value="OS07G0578800 PROTEIN-RELATED"/>
    <property type="match status" value="1"/>
</dbReference>
<reference evidence="3" key="1">
    <citation type="submission" date="2021-01" db="EMBL/GenBank/DDBJ databases">
        <title>Adiantum capillus-veneris genome.</title>
        <authorList>
            <person name="Fang Y."/>
            <person name="Liao Q."/>
        </authorList>
    </citation>
    <scope>NUCLEOTIDE SEQUENCE</scope>
    <source>
        <strain evidence="3">H3</strain>
        <tissue evidence="3">Leaf</tissue>
    </source>
</reference>
<gene>
    <name evidence="3" type="ORF">GOP47_0017185</name>
</gene>
<dbReference type="GO" id="GO:0003723">
    <property type="term" value="F:RNA binding"/>
    <property type="evidence" value="ECO:0007669"/>
    <property type="project" value="InterPro"/>
</dbReference>
<evidence type="ECO:0008006" key="5">
    <source>
        <dbReference type="Google" id="ProtNLM"/>
    </source>
</evidence>
<dbReference type="Pfam" id="PF01535">
    <property type="entry name" value="PPR"/>
    <property type="match status" value="1"/>
</dbReference>
<feature type="repeat" description="PPR" evidence="2">
    <location>
        <begin position="218"/>
        <end position="252"/>
    </location>
</feature>
<keyword evidence="4" id="KW-1185">Reference proteome</keyword>
<keyword evidence="1" id="KW-0677">Repeat</keyword>
<evidence type="ECO:0000256" key="2">
    <source>
        <dbReference type="PROSITE-ProRule" id="PRU00708"/>
    </source>
</evidence>
<dbReference type="InterPro" id="IPR002885">
    <property type="entry name" value="PPR_rpt"/>
</dbReference>
<dbReference type="AlphaFoldDB" id="A0A9D4UJ65"/>
<name>A0A9D4UJ65_ADICA</name>
<feature type="repeat" description="PPR" evidence="2">
    <location>
        <begin position="420"/>
        <end position="454"/>
    </location>
</feature>
<sequence>MGVLSIQHWTNVGSETAGMQGFDRLSRDDDAKPLSDNAFAASFASCTHLSPDVTAPFSCFDALSVQKDLKLQSVPCNAFHVLDLENRVCLEEQSTIAKPSIREQLSDAITWQPCSGIAIPIQQGSNTSQLSRPFPSLFEQINVDDSPDEFPSIGTFLDILQSCRAVSSLMHAKQAHLHICNNGLEAQKDVGNYLVPILVECGAVDYAKQVFHRLMYQNEHSWTSLIQGHVVSGNIEQALTLYQLMLRDLIEPSNFTFVVLLKACAQANDVERGKFFHMAIAKRGVEQDSFVGSVLVDMYTKCGLLSEARHVLSEMSVEDVFPWTSIISGYVELGFAEEALVCREEMEKSGLSPDAHTIACCLKACADLGAIEEGFKLHTMLIEMGFTRDVFAGNGLMEMYTKCGTLLEVRKVFEGLPVRDRISWTSMIAAYVEHDGSNEALDCLEPMHREGVSPAAATFVCILKACTSISAIDDLRFLHSEVIKKGFEGDVSVGNTLVDMYAKCQSLAEAWEVLSKLQTQTAVSWTAFMAGCLEQEGAEQVLDSFEQMKTEGIHVDEALSVCILRACCNLGALGKGFETHINILKIGFDNNTFVGNTLVGP</sequence>
<accession>A0A9D4UJ65</accession>
<comment type="caution">
    <text evidence="3">The sequence shown here is derived from an EMBL/GenBank/DDBJ whole genome shotgun (WGS) entry which is preliminary data.</text>
</comment>
<dbReference type="Pfam" id="PF13041">
    <property type="entry name" value="PPR_2"/>
    <property type="match status" value="2"/>
</dbReference>
<protein>
    <recommendedName>
        <fullName evidence="5">Pentatricopeptide repeat-containing protein</fullName>
    </recommendedName>
</protein>
<dbReference type="GO" id="GO:0009451">
    <property type="term" value="P:RNA modification"/>
    <property type="evidence" value="ECO:0007669"/>
    <property type="project" value="InterPro"/>
</dbReference>
<dbReference type="Pfam" id="PF13812">
    <property type="entry name" value="PPR_3"/>
    <property type="match status" value="1"/>
</dbReference>
<organism evidence="3 4">
    <name type="scientific">Adiantum capillus-veneris</name>
    <name type="common">Maidenhair fern</name>
    <dbReference type="NCBI Taxonomy" id="13818"/>
    <lineage>
        <taxon>Eukaryota</taxon>
        <taxon>Viridiplantae</taxon>
        <taxon>Streptophyta</taxon>
        <taxon>Embryophyta</taxon>
        <taxon>Tracheophyta</taxon>
        <taxon>Polypodiopsida</taxon>
        <taxon>Polypodiidae</taxon>
        <taxon>Polypodiales</taxon>
        <taxon>Pteridineae</taxon>
        <taxon>Pteridaceae</taxon>
        <taxon>Vittarioideae</taxon>
        <taxon>Adiantum</taxon>
    </lineage>
</organism>
<dbReference type="EMBL" id="JABFUD020000016">
    <property type="protein sequence ID" value="KAI5068840.1"/>
    <property type="molecule type" value="Genomic_DNA"/>
</dbReference>
<dbReference type="InterPro" id="IPR011990">
    <property type="entry name" value="TPR-like_helical_dom_sf"/>
</dbReference>
<dbReference type="PROSITE" id="PS51375">
    <property type="entry name" value="PPR"/>
    <property type="match status" value="3"/>
</dbReference>
<dbReference type="InterPro" id="IPR046960">
    <property type="entry name" value="PPR_At4g14850-like_plant"/>
</dbReference>